<dbReference type="FunFam" id="3.40.50.300:FF:002863">
    <property type="entry name" value="Pre-mRNA-splicing factor cwf11"/>
    <property type="match status" value="1"/>
</dbReference>
<dbReference type="CDD" id="cd18808">
    <property type="entry name" value="SF1_C_Upf1"/>
    <property type="match status" value="1"/>
</dbReference>
<dbReference type="PANTHER" id="PTHR10887">
    <property type="entry name" value="DNA2/NAM7 HELICASE FAMILY"/>
    <property type="match status" value="1"/>
</dbReference>
<dbReference type="VEuPathDB" id="ToxoDB:cyc_07131"/>
<dbReference type="InterPro" id="IPR045055">
    <property type="entry name" value="DNA2/NAM7-like"/>
</dbReference>
<gene>
    <name evidence="6" type="ORF">cyc_07131</name>
</gene>
<feature type="domain" description="DNA2/NAM7 helicase helicase" evidence="3">
    <location>
        <begin position="168"/>
        <end position="529"/>
    </location>
</feature>
<proteinExistence type="predicted"/>
<dbReference type="GO" id="GO:0004386">
    <property type="term" value="F:helicase activity"/>
    <property type="evidence" value="ECO:0007669"/>
    <property type="project" value="InterPro"/>
</dbReference>
<dbReference type="InParanoid" id="A0A1D3CYB0"/>
<evidence type="ECO:0000313" key="7">
    <source>
        <dbReference type="Proteomes" id="UP000095192"/>
    </source>
</evidence>
<dbReference type="GO" id="GO:0003729">
    <property type="term" value="F:mRNA binding"/>
    <property type="evidence" value="ECO:0007669"/>
    <property type="project" value="TreeGrafter"/>
</dbReference>
<dbReference type="Proteomes" id="UP000095192">
    <property type="component" value="Unassembled WGS sequence"/>
</dbReference>
<reference evidence="6 7" key="1">
    <citation type="journal article" date="2016" name="BMC Genomics">
        <title>Comparative genomics reveals Cyclospora cayetanensis possesses coccidia-like metabolism and invasion components but unique surface antigens.</title>
        <authorList>
            <person name="Liu S."/>
            <person name="Wang L."/>
            <person name="Zheng H."/>
            <person name="Xu Z."/>
            <person name="Roellig D.M."/>
            <person name="Li N."/>
            <person name="Frace M.A."/>
            <person name="Tang K."/>
            <person name="Arrowood M.J."/>
            <person name="Moss D.M."/>
            <person name="Zhang L."/>
            <person name="Feng Y."/>
            <person name="Xiao L."/>
        </authorList>
    </citation>
    <scope>NUCLEOTIDE SEQUENCE [LARGE SCALE GENOMIC DNA]</scope>
    <source>
        <strain evidence="6 7">CHN_HEN01</strain>
    </source>
</reference>
<dbReference type="Pfam" id="PF13087">
    <property type="entry name" value="AAA_12"/>
    <property type="match status" value="1"/>
</dbReference>
<sequence length="977" mass="109126">MNVLLRRSARQNNFKAVLATIKSLMNNPEDVVVPPWVHDLFLGYGDPKGCTYTRMASRLPSLDLRDTFLDVAHMKEAFPLAESLELPHEETAAASQRSQQQGYHRLHFTRPKQQEAEKAAEGFDALGEVDALDATRERIRFESYTLPSYGPYPECERKRNRIRFTPTQVRALISGLQPGLTVVLGPPGSGKTDTAAQLAYLLYHANPNEKTLLVAHSNAALNDLFRKVAALDVDETRLLRLGRGSLDLQQQQEVWQQQQQQQQREDLLLPLEGCDDVEDFSFSKHGRVNKVLERRKQLLQRVGRLGDSSCEAALQFFKYHIQFRTERYFAALNTIRNLKQQQQQLPEGEEDEEFRRKVEAAIERYEQERGSRIFVMLPTAHFKYSRSLEELLFPFTAFFADAPQPLFPGGAEADAAVASSCIRYLEQMQHELQDYRAFELLRTAGDRADFLLTTHARMVAMTCTHAAITRDRLVDLGFTFDSLLVEEAAQILEVETFIPMLLQKAREKTSRLKRIILIGDNHQLPPIVKHMTLQQFSHLDQSLYERFVRLGVPCIMLDRQGRARPSLGSLYSWRYARLENLPLVEQAPLFAAPNPGLGCVAQFVDVSDYKGRGESCPLPHFYQNLGEAEYIVAVYMHMRLLGYPRERIAILTTYNGQLALLQDVLQQKCAWNPAIGMPRAVATVDKYQGLQSDYVLLSLVRTNRVGHLRDIRRLIVAVSRARLDDDRPPVSHQNPLPPRRKDQAFLAFHAAQRLVCFGVLSWLPALRTARLQRERKTAFGPPSRGPLTYIRGVEEMQQLVQQHAARRVAALKEQLLQQQQQQQQQQQLELAVEAEAARLAALEPEEPRGPLPSLRGQFGSQVPPPQPLPEELASLPLPVDATEVAATAAEAAVAQGGGPSSCSRATSASAEGEAVEERHALAAAPSAPGGVAQSPLVVSAETELAGDGDSDVAAGAAEASSSCHLEAARGGAAERSR</sequence>
<dbReference type="InterPro" id="IPR041679">
    <property type="entry name" value="DNA2/NAM7-like_C"/>
</dbReference>
<accession>A0A1D3CYB0</accession>
<feature type="region of interest" description="Disordered" evidence="2">
    <location>
        <begin position="894"/>
        <end position="977"/>
    </location>
</feature>
<comment type="caution">
    <text evidence="6">The sequence shown here is derived from an EMBL/GenBank/DDBJ whole genome shotgun (WGS) entry which is preliminary data.</text>
</comment>
<dbReference type="EMBL" id="JROU02001516">
    <property type="protein sequence ID" value="OEH76184.1"/>
    <property type="molecule type" value="Genomic_DNA"/>
</dbReference>
<evidence type="ECO:0000256" key="1">
    <source>
        <dbReference type="SAM" id="Coils"/>
    </source>
</evidence>
<organism evidence="6 7">
    <name type="scientific">Cyclospora cayetanensis</name>
    <dbReference type="NCBI Taxonomy" id="88456"/>
    <lineage>
        <taxon>Eukaryota</taxon>
        <taxon>Sar</taxon>
        <taxon>Alveolata</taxon>
        <taxon>Apicomplexa</taxon>
        <taxon>Conoidasida</taxon>
        <taxon>Coccidia</taxon>
        <taxon>Eucoccidiorida</taxon>
        <taxon>Eimeriorina</taxon>
        <taxon>Eimeriidae</taxon>
        <taxon>Cyclospora</taxon>
    </lineage>
</organism>
<protein>
    <submittedName>
        <fullName evidence="6">Aquarius</fullName>
    </submittedName>
</protein>
<feature type="region of interest" description="Disordered" evidence="2">
    <location>
        <begin position="844"/>
        <end position="872"/>
    </location>
</feature>
<dbReference type="Pfam" id="PF21144">
    <property type="entry name" value="Aquarius_N_3rd"/>
    <property type="match status" value="1"/>
</dbReference>
<evidence type="ECO:0000256" key="2">
    <source>
        <dbReference type="SAM" id="MobiDB-lite"/>
    </source>
</evidence>
<feature type="compositionally biased region" description="Polar residues" evidence="2">
    <location>
        <begin position="900"/>
        <end position="909"/>
    </location>
</feature>
<dbReference type="Gene3D" id="3.40.50.300">
    <property type="entry name" value="P-loop containing nucleotide triphosphate hydrolases"/>
    <property type="match status" value="3"/>
</dbReference>
<dbReference type="InterPro" id="IPR047187">
    <property type="entry name" value="SF1_C_Upf1"/>
</dbReference>
<dbReference type="GO" id="GO:0071013">
    <property type="term" value="C:catalytic step 2 spliceosome"/>
    <property type="evidence" value="ECO:0007669"/>
    <property type="project" value="TreeGrafter"/>
</dbReference>
<dbReference type="Pfam" id="PF13086">
    <property type="entry name" value="AAA_11"/>
    <property type="match status" value="1"/>
</dbReference>
<feature type="domain" description="RNA helicase aquarius insertion" evidence="5">
    <location>
        <begin position="58"/>
        <end position="154"/>
    </location>
</feature>
<name>A0A1D3CYB0_9EIME</name>
<evidence type="ECO:0000259" key="4">
    <source>
        <dbReference type="Pfam" id="PF13087"/>
    </source>
</evidence>
<evidence type="ECO:0000259" key="5">
    <source>
        <dbReference type="Pfam" id="PF21144"/>
    </source>
</evidence>
<evidence type="ECO:0000313" key="6">
    <source>
        <dbReference type="EMBL" id="OEH76184.1"/>
    </source>
</evidence>
<feature type="domain" description="DNA2/NAM7 helicase-like C-terminal" evidence="4">
    <location>
        <begin position="539"/>
        <end position="722"/>
    </location>
</feature>
<keyword evidence="7" id="KW-1185">Reference proteome</keyword>
<dbReference type="InterPro" id="IPR048967">
    <property type="entry name" value="Aquarius_insert"/>
</dbReference>
<keyword evidence="1" id="KW-0175">Coiled coil</keyword>
<feature type="compositionally biased region" description="Low complexity" evidence="2">
    <location>
        <begin position="951"/>
        <end position="971"/>
    </location>
</feature>
<feature type="coiled-coil region" evidence="1">
    <location>
        <begin position="801"/>
        <end position="831"/>
    </location>
</feature>
<dbReference type="PANTHER" id="PTHR10887:SF5">
    <property type="entry name" value="RNA HELICASE AQUARIUS"/>
    <property type="match status" value="1"/>
</dbReference>
<dbReference type="AlphaFoldDB" id="A0A1D3CYB0"/>
<dbReference type="SUPFAM" id="SSF52540">
    <property type="entry name" value="P-loop containing nucleoside triphosphate hydrolases"/>
    <property type="match status" value="1"/>
</dbReference>
<dbReference type="InterPro" id="IPR041677">
    <property type="entry name" value="DNA2/NAM7_AAA_11"/>
</dbReference>
<evidence type="ECO:0000259" key="3">
    <source>
        <dbReference type="Pfam" id="PF13086"/>
    </source>
</evidence>
<dbReference type="InterPro" id="IPR027417">
    <property type="entry name" value="P-loop_NTPase"/>
</dbReference>